<dbReference type="AlphaFoldDB" id="A0A1R3L6R0"/>
<protein>
    <recommendedName>
        <fullName evidence="19">Protein kinase domain-containing protein</fullName>
    </recommendedName>
</protein>
<evidence type="ECO:0000256" key="11">
    <source>
        <dbReference type="ARBA" id="ARBA00023136"/>
    </source>
</evidence>
<keyword evidence="4 14" id="KW-0812">Transmembrane</keyword>
<evidence type="ECO:0000256" key="14">
    <source>
        <dbReference type="SAM" id="Phobius"/>
    </source>
</evidence>
<keyword evidence="11 14" id="KW-0472">Membrane</keyword>
<dbReference type="Gramene" id="ONK55299">
    <property type="protein sequence ID" value="ONK55299"/>
    <property type="gene ID" value="A4U43_UnF5280"/>
</dbReference>
<name>A0A1R3L6R0_ASPOF</name>
<dbReference type="Pfam" id="PF01657">
    <property type="entry name" value="Stress-antifung"/>
    <property type="match status" value="1"/>
</dbReference>
<dbReference type="InterPro" id="IPR000719">
    <property type="entry name" value="Prot_kinase_dom"/>
</dbReference>
<dbReference type="PROSITE" id="PS51473">
    <property type="entry name" value="GNK2"/>
    <property type="match status" value="1"/>
</dbReference>
<sequence length="595" mass="66496">MSYGPARAATWRRLTAASMPVQNAAQDILSLCPRYKQAIIWYDYCQLRYSDLSFFSVVDENNFWILVNTMNATDVHSFVKMETELLDKVTYRAYSSSMLFATGVLAYDGSKDNKLYALAQCTRDLSADGCNQCLQLVRERYQGYEVKVGGRVLGGSCNFRYETDVFFKGEPTVSLDLSSGPASAPFAEPPPSVNIEGSKSSTGKVLLILLPVTLGLVIILIFGIFFRKRRKRKTRPANNIHGTAATLEDISSAEWLSFDLTMLKAATGNFADSLKLGQGGFGTVYKGTLPNGEDIAVKRLSAGSRQGMQELKNELILVAKLQHKNLVRLLGVCLEEDEKLLVYEYVLNRSLDNFLFDPVRCKQLNWERRFNIIRGIARGLLYLHEESHLKVIHRDLKASNVLLDADMNPKISDFGLARLFGQDETQGITSRVVGTFGYMAPEYAQRGHFSMKLDVYSFGILVLEIMTGKRSNSFQYDSEISPDIVSYTWEHWRNGRALGIIDPSMGKISSSNEVLRCIQIGLLCAQEEPADRPPMSSVFLMLHGPSMALQEPLQRRPLTAGMFDSTAPLNLSRTNSSAEFARSLYGTVEDKVLIN</sequence>
<evidence type="ECO:0000256" key="13">
    <source>
        <dbReference type="PROSITE-ProRule" id="PRU10141"/>
    </source>
</evidence>
<feature type="domain" description="Protein kinase" evidence="15">
    <location>
        <begin position="270"/>
        <end position="547"/>
    </location>
</feature>
<dbReference type="FunFam" id="3.30.200.20:FF:000142">
    <property type="entry name" value="Cysteine-rich receptor-like protein kinase 10"/>
    <property type="match status" value="1"/>
</dbReference>
<reference evidence="18" key="1">
    <citation type="journal article" date="2017" name="Nat. Commun.">
        <title>The asparagus genome sheds light on the origin and evolution of a young Y chromosome.</title>
        <authorList>
            <person name="Harkess A."/>
            <person name="Zhou J."/>
            <person name="Xu C."/>
            <person name="Bowers J.E."/>
            <person name="Van der Hulst R."/>
            <person name="Ayyampalayam S."/>
            <person name="Mercati F."/>
            <person name="Riccardi P."/>
            <person name="McKain M.R."/>
            <person name="Kakrana A."/>
            <person name="Tang H."/>
            <person name="Ray J."/>
            <person name="Groenendijk J."/>
            <person name="Arikit S."/>
            <person name="Mathioni S.M."/>
            <person name="Nakano M."/>
            <person name="Shan H."/>
            <person name="Telgmann-Rauber A."/>
            <person name="Kanno A."/>
            <person name="Yue Z."/>
            <person name="Chen H."/>
            <person name="Li W."/>
            <person name="Chen Y."/>
            <person name="Xu X."/>
            <person name="Zhang Y."/>
            <person name="Luo S."/>
            <person name="Chen H."/>
            <person name="Gao J."/>
            <person name="Mao Z."/>
            <person name="Pires J.C."/>
            <person name="Luo M."/>
            <person name="Kudrna D."/>
            <person name="Wing R.A."/>
            <person name="Meyers B.C."/>
            <person name="Yi K."/>
            <person name="Kong H."/>
            <person name="Lavrijsen P."/>
            <person name="Sunseri F."/>
            <person name="Falavigna A."/>
            <person name="Ye Y."/>
            <person name="Leebens-Mack J.H."/>
            <person name="Chen G."/>
        </authorList>
    </citation>
    <scope>NUCLEOTIDE SEQUENCE [LARGE SCALE GENOMIC DNA]</scope>
    <source>
        <strain evidence="18">cv. DH0086</strain>
    </source>
</reference>
<evidence type="ECO:0000256" key="4">
    <source>
        <dbReference type="ARBA" id="ARBA00022692"/>
    </source>
</evidence>
<dbReference type="PROSITE" id="PS00107">
    <property type="entry name" value="PROTEIN_KINASE_ATP"/>
    <property type="match status" value="1"/>
</dbReference>
<keyword evidence="9 13" id="KW-0067">ATP-binding</keyword>
<keyword evidence="3" id="KW-0808">Transferase</keyword>
<dbReference type="GO" id="GO:0005886">
    <property type="term" value="C:plasma membrane"/>
    <property type="evidence" value="ECO:0007669"/>
    <property type="project" value="TreeGrafter"/>
</dbReference>
<dbReference type="InterPro" id="IPR017441">
    <property type="entry name" value="Protein_kinase_ATP_BS"/>
</dbReference>
<dbReference type="CDD" id="cd14066">
    <property type="entry name" value="STKc_IRAK"/>
    <property type="match status" value="1"/>
</dbReference>
<dbReference type="SUPFAM" id="SSF56112">
    <property type="entry name" value="Protein kinase-like (PK-like)"/>
    <property type="match status" value="1"/>
</dbReference>
<keyword evidence="5" id="KW-0732">Signal</keyword>
<feature type="binding site" evidence="13">
    <location>
        <position position="298"/>
    </location>
    <ligand>
        <name>ATP</name>
        <dbReference type="ChEBI" id="CHEBI:30616"/>
    </ligand>
</feature>
<comment type="subcellular location">
    <subcellularLocation>
        <location evidence="1">Membrane</location>
        <topology evidence="1">Single-pass membrane protein</topology>
    </subcellularLocation>
</comment>
<dbReference type="PROSITE" id="PS50011">
    <property type="entry name" value="PROTEIN_KINASE_DOM"/>
    <property type="match status" value="1"/>
</dbReference>
<keyword evidence="7 13" id="KW-0547">Nucleotide-binding</keyword>
<evidence type="ECO:0000256" key="7">
    <source>
        <dbReference type="ARBA" id="ARBA00022741"/>
    </source>
</evidence>
<keyword evidence="10 14" id="KW-1133">Transmembrane helix</keyword>
<evidence type="ECO:0000313" key="17">
    <source>
        <dbReference type="EMBL" id="ONK55299.1"/>
    </source>
</evidence>
<keyword evidence="2" id="KW-0723">Serine/threonine-protein kinase</keyword>
<dbReference type="Gene3D" id="1.10.510.10">
    <property type="entry name" value="Transferase(Phosphotransferase) domain 1"/>
    <property type="match status" value="1"/>
</dbReference>
<dbReference type="OMA" id="MEGDSSC"/>
<dbReference type="Pfam" id="PF07714">
    <property type="entry name" value="PK_Tyr_Ser-Thr"/>
    <property type="match status" value="1"/>
</dbReference>
<dbReference type="PROSITE" id="PS00108">
    <property type="entry name" value="PROTEIN_KINASE_ST"/>
    <property type="match status" value="1"/>
</dbReference>
<keyword evidence="18" id="KW-1185">Reference proteome</keyword>
<dbReference type="PANTHER" id="PTHR27002:SF1040">
    <property type="entry name" value="OS07G0538400 PROTEIN"/>
    <property type="match status" value="1"/>
</dbReference>
<evidence type="ECO:0000256" key="10">
    <source>
        <dbReference type="ARBA" id="ARBA00022989"/>
    </source>
</evidence>
<evidence type="ECO:0000259" key="15">
    <source>
        <dbReference type="PROSITE" id="PS50011"/>
    </source>
</evidence>
<keyword evidence="8" id="KW-0418">Kinase</keyword>
<keyword evidence="6" id="KW-0677">Repeat</keyword>
<dbReference type="FunFam" id="1.10.510.10:FF:000129">
    <property type="entry name" value="cysteine-rich receptor-like protein kinase 10"/>
    <property type="match status" value="1"/>
</dbReference>
<evidence type="ECO:0000256" key="3">
    <source>
        <dbReference type="ARBA" id="ARBA00022679"/>
    </source>
</evidence>
<dbReference type="InterPro" id="IPR011009">
    <property type="entry name" value="Kinase-like_dom_sf"/>
</dbReference>
<evidence type="ECO:0000259" key="16">
    <source>
        <dbReference type="PROSITE" id="PS51473"/>
    </source>
</evidence>
<dbReference type="GO" id="GO:0005524">
    <property type="term" value="F:ATP binding"/>
    <property type="evidence" value="ECO:0007669"/>
    <property type="project" value="UniProtKB-UniRule"/>
</dbReference>
<proteinExistence type="predicted"/>
<dbReference type="InterPro" id="IPR038408">
    <property type="entry name" value="GNK2_sf"/>
</dbReference>
<dbReference type="EMBL" id="KV863596">
    <property type="protein sequence ID" value="ONK55299.1"/>
    <property type="molecule type" value="Genomic_DNA"/>
</dbReference>
<evidence type="ECO:0000256" key="6">
    <source>
        <dbReference type="ARBA" id="ARBA00022737"/>
    </source>
</evidence>
<evidence type="ECO:0000256" key="9">
    <source>
        <dbReference type="ARBA" id="ARBA00022840"/>
    </source>
</evidence>
<dbReference type="CDD" id="cd23509">
    <property type="entry name" value="Gnk2-like"/>
    <property type="match status" value="2"/>
</dbReference>
<dbReference type="InterPro" id="IPR001245">
    <property type="entry name" value="Ser-Thr/Tyr_kinase_cat_dom"/>
</dbReference>
<evidence type="ECO:0008006" key="19">
    <source>
        <dbReference type="Google" id="ProtNLM"/>
    </source>
</evidence>
<evidence type="ECO:0000256" key="5">
    <source>
        <dbReference type="ARBA" id="ARBA00022729"/>
    </source>
</evidence>
<dbReference type="InterPro" id="IPR008271">
    <property type="entry name" value="Ser/Thr_kinase_AS"/>
</dbReference>
<accession>A0A1R3L6R0</accession>
<dbReference type="PANTHER" id="PTHR27002">
    <property type="entry name" value="RECEPTOR-LIKE SERINE/THREONINE-PROTEIN KINASE SD1-8"/>
    <property type="match status" value="1"/>
</dbReference>
<keyword evidence="12" id="KW-0325">Glycoprotein</keyword>
<feature type="transmembrane region" description="Helical" evidence="14">
    <location>
        <begin position="205"/>
        <end position="226"/>
    </location>
</feature>
<dbReference type="Proteomes" id="UP000243459">
    <property type="component" value="Unassembled WGS sequence"/>
</dbReference>
<evidence type="ECO:0000256" key="12">
    <source>
        <dbReference type="ARBA" id="ARBA00023180"/>
    </source>
</evidence>
<dbReference type="Gene3D" id="3.30.200.20">
    <property type="entry name" value="Phosphorylase Kinase, domain 1"/>
    <property type="match status" value="1"/>
</dbReference>
<evidence type="ECO:0000313" key="18">
    <source>
        <dbReference type="Proteomes" id="UP000243459"/>
    </source>
</evidence>
<gene>
    <name evidence="17" type="ORF">A4U43_UnF5280</name>
</gene>
<evidence type="ECO:0000256" key="8">
    <source>
        <dbReference type="ARBA" id="ARBA00022777"/>
    </source>
</evidence>
<dbReference type="InterPro" id="IPR002902">
    <property type="entry name" value="GNK2"/>
</dbReference>
<feature type="domain" description="Gnk2-homologous" evidence="16">
    <location>
        <begin position="60"/>
        <end position="166"/>
    </location>
</feature>
<dbReference type="Gene3D" id="3.30.430.20">
    <property type="entry name" value="Gnk2 domain, C-X8-C-X2-C motif"/>
    <property type="match status" value="1"/>
</dbReference>
<organism evidence="17 18">
    <name type="scientific">Asparagus officinalis</name>
    <name type="common">Garden asparagus</name>
    <dbReference type="NCBI Taxonomy" id="4686"/>
    <lineage>
        <taxon>Eukaryota</taxon>
        <taxon>Viridiplantae</taxon>
        <taxon>Streptophyta</taxon>
        <taxon>Embryophyta</taxon>
        <taxon>Tracheophyta</taxon>
        <taxon>Spermatophyta</taxon>
        <taxon>Magnoliopsida</taxon>
        <taxon>Liliopsida</taxon>
        <taxon>Asparagales</taxon>
        <taxon>Asparagaceae</taxon>
        <taxon>Asparagoideae</taxon>
        <taxon>Asparagus</taxon>
    </lineage>
</organism>
<evidence type="ECO:0000256" key="2">
    <source>
        <dbReference type="ARBA" id="ARBA00022527"/>
    </source>
</evidence>
<evidence type="ECO:0000256" key="1">
    <source>
        <dbReference type="ARBA" id="ARBA00004167"/>
    </source>
</evidence>
<dbReference type="GO" id="GO:0004674">
    <property type="term" value="F:protein serine/threonine kinase activity"/>
    <property type="evidence" value="ECO:0007669"/>
    <property type="project" value="UniProtKB-KW"/>
</dbReference>
<dbReference type="SMART" id="SM00220">
    <property type="entry name" value="S_TKc"/>
    <property type="match status" value="1"/>
</dbReference>
<dbReference type="GO" id="GO:0006950">
    <property type="term" value="P:response to stress"/>
    <property type="evidence" value="ECO:0007669"/>
    <property type="project" value="UniProtKB-ARBA"/>
</dbReference>